<keyword evidence="3" id="KW-1185">Reference proteome</keyword>
<evidence type="ECO:0000256" key="1">
    <source>
        <dbReference type="SAM" id="Phobius"/>
    </source>
</evidence>
<reference evidence="2 3" key="1">
    <citation type="journal article" date="2013" name="Genome Announc.">
        <title>Draft Genome Sequence of a Hexachlorocyclohexane-Degrading Bacterium, Sphingobium baderi Strain LL03T.</title>
        <authorList>
            <person name="Kaur J."/>
            <person name="Verma H."/>
            <person name="Tripathi C."/>
            <person name="Khurana J.P."/>
            <person name="Lal R."/>
        </authorList>
    </citation>
    <scope>NUCLEOTIDE SEQUENCE [LARGE SCALE GENOMIC DNA]</scope>
    <source>
        <strain evidence="2 3">LL03</strain>
    </source>
</reference>
<protein>
    <submittedName>
        <fullName evidence="2">Uncharacterized protein</fullName>
    </submittedName>
</protein>
<organism evidence="2 3">
    <name type="scientific">Sphingobium baderi LL03</name>
    <dbReference type="NCBI Taxonomy" id="1114964"/>
    <lineage>
        <taxon>Bacteria</taxon>
        <taxon>Pseudomonadati</taxon>
        <taxon>Pseudomonadota</taxon>
        <taxon>Alphaproteobacteria</taxon>
        <taxon>Sphingomonadales</taxon>
        <taxon>Sphingomonadaceae</taxon>
        <taxon>Sphingobium</taxon>
    </lineage>
</organism>
<name>T0I9G6_9SPHN</name>
<feature type="transmembrane region" description="Helical" evidence="1">
    <location>
        <begin position="109"/>
        <end position="132"/>
    </location>
</feature>
<dbReference type="Proteomes" id="UP000015524">
    <property type="component" value="Unassembled WGS sequence"/>
</dbReference>
<sequence>MFGSDRRDLAAVGGIILTAALLALLLYPEQPNLAGNAGYQGQAADYRTGGYDCQPATVDALSRRERTKRAISCKEAEEEHRLKTDDLIQQRRAAHAAEASAILTYQQTIIGALGLAFGFITMLAAIGAAIYARHAANETRRGADYAERGLKFVAEANSADIRPYLFIDKVTADEVEDQVVVTFWLRNYGRMPARSIVARAHCYISTYHEEIRPNVLKANKIPIPHCAPGQDRRVFSRVWISREERDLMDQGELELIIRVRYWYYGRSIRKFSERADYWTDGAGLHKGVFYVLDEERRKRAAVHRQLMEAQYTQEPEFEWQDQPTPPE</sequence>
<comment type="caution">
    <text evidence="2">The sequence shown here is derived from an EMBL/GenBank/DDBJ whole genome shotgun (WGS) entry which is preliminary data.</text>
</comment>
<evidence type="ECO:0000313" key="2">
    <source>
        <dbReference type="EMBL" id="EQB06244.1"/>
    </source>
</evidence>
<accession>T0I9G6</accession>
<dbReference type="RefSeq" id="WP_021243239.1">
    <property type="nucleotide sequence ID" value="NZ_ATIB01000017.1"/>
</dbReference>
<dbReference type="EMBL" id="ATIB01000017">
    <property type="protein sequence ID" value="EQB06244.1"/>
    <property type="molecule type" value="Genomic_DNA"/>
</dbReference>
<evidence type="ECO:0000313" key="3">
    <source>
        <dbReference type="Proteomes" id="UP000015524"/>
    </source>
</evidence>
<keyword evidence="1" id="KW-0472">Membrane</keyword>
<feature type="transmembrane region" description="Helical" evidence="1">
    <location>
        <begin position="9"/>
        <end position="27"/>
    </location>
</feature>
<keyword evidence="1" id="KW-1133">Transmembrane helix</keyword>
<dbReference type="AlphaFoldDB" id="T0I9G6"/>
<proteinExistence type="predicted"/>
<gene>
    <name evidence="2" type="ORF">L485_01075</name>
</gene>
<keyword evidence="1" id="KW-0812">Transmembrane</keyword>